<feature type="region of interest" description="Disordered" evidence="1">
    <location>
        <begin position="37"/>
        <end position="61"/>
    </location>
</feature>
<sequence>MFGERGYLAFPTKFFARKSPQGFLAWFCTCCYPRRRRESNSQQGMVTSTPKNQYDSATLER</sequence>
<protein>
    <submittedName>
        <fullName evidence="2">Uncharacterized protein</fullName>
    </submittedName>
</protein>
<evidence type="ECO:0000256" key="1">
    <source>
        <dbReference type="SAM" id="MobiDB-lite"/>
    </source>
</evidence>
<proteinExistence type="predicted"/>
<evidence type="ECO:0000313" key="2">
    <source>
        <dbReference type="EMBL" id="KAJ9595825.1"/>
    </source>
</evidence>
<comment type="caution">
    <text evidence="2">The sequence shown here is derived from an EMBL/GenBank/DDBJ whole genome shotgun (WGS) entry which is preliminary data.</text>
</comment>
<dbReference type="EMBL" id="JASPKZ010002311">
    <property type="protein sequence ID" value="KAJ9595825.1"/>
    <property type="molecule type" value="Genomic_DNA"/>
</dbReference>
<evidence type="ECO:0000313" key="3">
    <source>
        <dbReference type="Proteomes" id="UP001233999"/>
    </source>
</evidence>
<gene>
    <name evidence="2" type="ORF">L9F63_012980</name>
</gene>
<feature type="non-terminal residue" evidence="2">
    <location>
        <position position="61"/>
    </location>
</feature>
<reference evidence="2" key="2">
    <citation type="submission" date="2023-05" db="EMBL/GenBank/DDBJ databases">
        <authorList>
            <person name="Fouks B."/>
        </authorList>
    </citation>
    <scope>NUCLEOTIDE SEQUENCE</scope>
    <source>
        <strain evidence="2">Stay&amp;Tobe</strain>
        <tissue evidence="2">Testes</tissue>
    </source>
</reference>
<dbReference type="AlphaFoldDB" id="A0AAD8EM62"/>
<keyword evidence="3" id="KW-1185">Reference proteome</keyword>
<feature type="compositionally biased region" description="Polar residues" evidence="1">
    <location>
        <begin position="40"/>
        <end position="61"/>
    </location>
</feature>
<organism evidence="2 3">
    <name type="scientific">Diploptera punctata</name>
    <name type="common">Pacific beetle cockroach</name>
    <dbReference type="NCBI Taxonomy" id="6984"/>
    <lineage>
        <taxon>Eukaryota</taxon>
        <taxon>Metazoa</taxon>
        <taxon>Ecdysozoa</taxon>
        <taxon>Arthropoda</taxon>
        <taxon>Hexapoda</taxon>
        <taxon>Insecta</taxon>
        <taxon>Pterygota</taxon>
        <taxon>Neoptera</taxon>
        <taxon>Polyneoptera</taxon>
        <taxon>Dictyoptera</taxon>
        <taxon>Blattodea</taxon>
        <taxon>Blaberoidea</taxon>
        <taxon>Blaberidae</taxon>
        <taxon>Diplopterinae</taxon>
        <taxon>Diploptera</taxon>
    </lineage>
</organism>
<accession>A0AAD8EM62</accession>
<name>A0AAD8EM62_DIPPU</name>
<reference evidence="2" key="1">
    <citation type="journal article" date="2023" name="IScience">
        <title>Live-bearing cockroach genome reveals convergent evolutionary mechanisms linked to viviparity in insects and beyond.</title>
        <authorList>
            <person name="Fouks B."/>
            <person name="Harrison M.C."/>
            <person name="Mikhailova A.A."/>
            <person name="Marchal E."/>
            <person name="English S."/>
            <person name="Carruthers M."/>
            <person name="Jennings E.C."/>
            <person name="Chiamaka E.L."/>
            <person name="Frigard R.A."/>
            <person name="Pippel M."/>
            <person name="Attardo G.M."/>
            <person name="Benoit J.B."/>
            <person name="Bornberg-Bauer E."/>
            <person name="Tobe S.S."/>
        </authorList>
    </citation>
    <scope>NUCLEOTIDE SEQUENCE</scope>
    <source>
        <strain evidence="2">Stay&amp;Tobe</strain>
    </source>
</reference>
<dbReference type="Proteomes" id="UP001233999">
    <property type="component" value="Unassembled WGS sequence"/>
</dbReference>